<reference evidence="10 11" key="1">
    <citation type="journal article" date="2016" name="Appl. Environ. Microbiol.">
        <title>Whole genome relationships among Francisella bacteria of diverse origin define new species and provide specific regions for detection.</title>
        <authorList>
            <person name="Challacombe J.F."/>
            <person name="Petersen J.M."/>
            <person name="Gallegos-Graves V."/>
            <person name="Hodge D."/>
            <person name="Pillai S."/>
            <person name="Kuske C.R."/>
        </authorList>
    </citation>
    <scope>NUCLEOTIDE SEQUENCE [LARGE SCALE GENOMIC DNA]</scope>
    <source>
        <strain evidence="11">TX07-7310</strain>
    </source>
</reference>
<evidence type="ECO:0000256" key="2">
    <source>
        <dbReference type="ARBA" id="ARBA00022490"/>
    </source>
</evidence>
<dbReference type="PANTHER" id="PTHR23355:SF9">
    <property type="entry name" value="DIS3-LIKE EXONUCLEASE 2"/>
    <property type="match status" value="1"/>
</dbReference>
<dbReference type="KEGG" id="frx:F7310_02635"/>
<evidence type="ECO:0000256" key="7">
    <source>
        <dbReference type="HAMAP-Rule" id="MF_01895"/>
    </source>
</evidence>
<evidence type="ECO:0000256" key="8">
    <source>
        <dbReference type="SAM" id="MobiDB-lite"/>
    </source>
</evidence>
<name>A0A1L4BR52_9GAMM</name>
<keyword evidence="6 7" id="KW-0694">RNA-binding</keyword>
<dbReference type="InterPro" id="IPR050180">
    <property type="entry name" value="RNR_Ribonuclease"/>
</dbReference>
<keyword evidence="5 7" id="KW-0269">Exonuclease</keyword>
<organism evidence="10 11">
    <name type="scientific">Francisella uliginis</name>
    <dbReference type="NCBI Taxonomy" id="573570"/>
    <lineage>
        <taxon>Bacteria</taxon>
        <taxon>Pseudomonadati</taxon>
        <taxon>Pseudomonadota</taxon>
        <taxon>Gammaproteobacteria</taxon>
        <taxon>Thiotrichales</taxon>
        <taxon>Francisellaceae</taxon>
        <taxon>Francisella</taxon>
    </lineage>
</organism>
<dbReference type="PROSITE" id="PS01175">
    <property type="entry name" value="RIBONUCLEASE_II"/>
    <property type="match status" value="1"/>
</dbReference>
<dbReference type="GO" id="GO:0003723">
    <property type="term" value="F:RNA binding"/>
    <property type="evidence" value="ECO:0007669"/>
    <property type="project" value="UniProtKB-UniRule"/>
</dbReference>
<comment type="similarity">
    <text evidence="7">Belongs to the RNR ribonuclease family. RNase R subfamily.</text>
</comment>
<evidence type="ECO:0000259" key="9">
    <source>
        <dbReference type="PROSITE" id="PS50126"/>
    </source>
</evidence>
<proteinExistence type="inferred from homology"/>
<dbReference type="EC" id="3.1.13.1" evidence="7"/>
<evidence type="ECO:0000256" key="4">
    <source>
        <dbReference type="ARBA" id="ARBA00022801"/>
    </source>
</evidence>
<evidence type="ECO:0000256" key="3">
    <source>
        <dbReference type="ARBA" id="ARBA00022722"/>
    </source>
</evidence>
<dbReference type="NCBIfam" id="TIGR00358">
    <property type="entry name" value="3_prime_RNase"/>
    <property type="match status" value="1"/>
</dbReference>
<dbReference type="SMART" id="SM00316">
    <property type="entry name" value="S1"/>
    <property type="match status" value="1"/>
</dbReference>
<dbReference type="SUPFAM" id="SSF50249">
    <property type="entry name" value="Nucleic acid-binding proteins"/>
    <property type="match status" value="2"/>
</dbReference>
<dbReference type="Pfam" id="PF00575">
    <property type="entry name" value="S1"/>
    <property type="match status" value="1"/>
</dbReference>
<evidence type="ECO:0000256" key="1">
    <source>
        <dbReference type="ARBA" id="ARBA00001849"/>
    </source>
</evidence>
<feature type="compositionally biased region" description="Basic residues" evidence="8">
    <location>
        <begin position="739"/>
        <end position="761"/>
    </location>
</feature>
<evidence type="ECO:0000256" key="6">
    <source>
        <dbReference type="ARBA" id="ARBA00022884"/>
    </source>
</evidence>
<dbReference type="PANTHER" id="PTHR23355">
    <property type="entry name" value="RIBONUCLEASE"/>
    <property type="match status" value="1"/>
</dbReference>
<dbReference type="Gene3D" id="2.40.50.140">
    <property type="entry name" value="Nucleic acid-binding proteins"/>
    <property type="match status" value="1"/>
</dbReference>
<dbReference type="InterPro" id="IPR001900">
    <property type="entry name" value="RNase_II/R"/>
</dbReference>
<dbReference type="Proteomes" id="UP000184222">
    <property type="component" value="Chromosome"/>
</dbReference>
<gene>
    <name evidence="7" type="primary">rnr</name>
    <name evidence="10" type="ORF">F7310_02635</name>
</gene>
<dbReference type="CDD" id="cd04471">
    <property type="entry name" value="S1_RNase_R"/>
    <property type="match status" value="1"/>
</dbReference>
<dbReference type="InterPro" id="IPR003029">
    <property type="entry name" value="S1_domain"/>
</dbReference>
<dbReference type="Pfam" id="PF00773">
    <property type="entry name" value="RNB"/>
    <property type="match status" value="1"/>
</dbReference>
<feature type="region of interest" description="Disordered" evidence="8">
    <location>
        <begin position="726"/>
        <end position="769"/>
    </location>
</feature>
<keyword evidence="3 7" id="KW-0540">Nuclease</keyword>
<dbReference type="GO" id="GO:0005829">
    <property type="term" value="C:cytosol"/>
    <property type="evidence" value="ECO:0007669"/>
    <property type="project" value="TreeGrafter"/>
</dbReference>
<dbReference type="OrthoDB" id="9764149at2"/>
<sequence length="769" mass="87941">MSKYSIQNDPNKDLEAQKYDNPIPSREVILNYIKDTKLPVSIENIATALEIFKKSLFEGLVNRLGAMVRDEQLEKDKSYYSLPEMVPIYITSKVTSDRDSRLELFSNTLNTKVGILSYQSKLVMVGDEVTAKVLGINKRGRVEAEIKTIVSRAQKTVTGYYYKSFDCHFIKPISKNITNDIVLLPPKEKIEHNSLIEVEIIVQPSVNSCAVAKFKQEVEAVSPVKEAMMMATQKYDLVEQWSKKALRYLDSISEEVSVGSRVDLRDKHFVTIDGEDAKDFDDAVYAHKTKSGSWKLYVAIADVSNYVAKDSGLDLDAKRRSTSVYFPGYVIPMLPEKLSNGLCSLRPEEDRYSLVCEMNISKQGKLSRYNFYSAVINSKARLTYTEVAKLLEKKQNTIVEKNPELVPNLFDLYDLFKVLHGAREIRGAIDFDTVETQIILDEHNHIDSIVPRHRNDAHRLIEECMLVANVAAAKFMIKHKKTSPFRVHSEPKEDRMETLKKYLSRHGIHLAYGKDGKVTPKALSEMLESIKDRADYDDIQMMTLRSMNQAVYSINNDGHFGLAYKEYTHFTSPIRRYPDLVVHRIIKSIINEYKHGGADYKASELANICDNASQQERNADGASKQVENWLKCYFMQDYIGHVLEAQVKHVNGLGLFAELKDMYIEGLIHVSAIPGDYYIYDETKDILIGKRTHKVYKIGQNITVRVVRADLDRIHIDFELYDPHTSKPFDAGVTDRPSAKKPKKNKKVKKKRARRRKKNNSSKKEATKT</sequence>
<evidence type="ECO:0000313" key="10">
    <source>
        <dbReference type="EMBL" id="API86312.1"/>
    </source>
</evidence>
<comment type="catalytic activity">
    <reaction evidence="1 7">
        <text>Exonucleolytic cleavage in the 3'- to 5'-direction to yield nucleoside 5'-phosphates.</text>
        <dbReference type="EC" id="3.1.13.1"/>
    </reaction>
</comment>
<protein>
    <recommendedName>
        <fullName evidence="7">Ribonuclease R</fullName>
        <shortName evidence="7">RNase R</shortName>
        <ecNumber evidence="7">3.1.13.1</ecNumber>
    </recommendedName>
</protein>
<keyword evidence="11" id="KW-1185">Reference proteome</keyword>
<dbReference type="InterPro" id="IPR022966">
    <property type="entry name" value="RNase_II/R_CS"/>
</dbReference>
<keyword evidence="2 7" id="KW-0963">Cytoplasm</keyword>
<dbReference type="InterPro" id="IPR004476">
    <property type="entry name" value="RNase_II/RNase_R"/>
</dbReference>
<accession>A0A1L4BR52</accession>
<evidence type="ECO:0000256" key="5">
    <source>
        <dbReference type="ARBA" id="ARBA00022839"/>
    </source>
</evidence>
<dbReference type="NCBIfam" id="TIGR02063">
    <property type="entry name" value="RNase_R"/>
    <property type="match status" value="1"/>
</dbReference>
<dbReference type="GO" id="GO:0006402">
    <property type="term" value="P:mRNA catabolic process"/>
    <property type="evidence" value="ECO:0007669"/>
    <property type="project" value="TreeGrafter"/>
</dbReference>
<dbReference type="STRING" id="573570.F7310_02635"/>
<dbReference type="RefSeq" id="WP_072711550.1">
    <property type="nucleotide sequence ID" value="NZ_CP016796.1"/>
</dbReference>
<dbReference type="InterPro" id="IPR012340">
    <property type="entry name" value="NA-bd_OB-fold"/>
</dbReference>
<comment type="subcellular location">
    <subcellularLocation>
        <location evidence="7">Cytoplasm</location>
    </subcellularLocation>
</comment>
<dbReference type="AlphaFoldDB" id="A0A1L4BR52"/>
<dbReference type="EMBL" id="CP016796">
    <property type="protein sequence ID" value="API86312.1"/>
    <property type="molecule type" value="Genomic_DNA"/>
</dbReference>
<dbReference type="GO" id="GO:0008859">
    <property type="term" value="F:exoribonuclease II activity"/>
    <property type="evidence" value="ECO:0007669"/>
    <property type="project" value="UniProtKB-UniRule"/>
</dbReference>
<keyword evidence="4 7" id="KW-0378">Hydrolase</keyword>
<comment type="function">
    <text evidence="7">3'-5' exoribonuclease that releases 5'-nucleoside monophosphates and is involved in maturation of structured RNAs.</text>
</comment>
<dbReference type="InterPro" id="IPR011805">
    <property type="entry name" value="RNase_R"/>
</dbReference>
<dbReference type="HAMAP" id="MF_01895">
    <property type="entry name" value="RNase_R"/>
    <property type="match status" value="1"/>
</dbReference>
<evidence type="ECO:0000313" key="11">
    <source>
        <dbReference type="Proteomes" id="UP000184222"/>
    </source>
</evidence>
<dbReference type="PROSITE" id="PS50126">
    <property type="entry name" value="S1"/>
    <property type="match status" value="1"/>
</dbReference>
<dbReference type="SMART" id="SM00955">
    <property type="entry name" value="RNB"/>
    <property type="match status" value="1"/>
</dbReference>
<feature type="domain" description="S1 motif" evidence="9">
    <location>
        <begin position="640"/>
        <end position="721"/>
    </location>
</feature>